<feature type="compositionally biased region" description="Basic and acidic residues" evidence="1">
    <location>
        <begin position="21"/>
        <end position="31"/>
    </location>
</feature>
<dbReference type="OrthoDB" id="292792at2"/>
<sequence>MADGLLPVAPEKKGWPPQSNKETRPAERDVPARAGTPLFLQRAPGQAPATGTDVGQASTDVPPESAAESPLYDTVYQEFWSLVAGLAMANQQAPTVTRQTWGEQLGRELGELGGPGERSDAELAQLLTRAQGYRAQIKKFNEDAQLYWGDLIEQARWELERLEGRDDPADVKAREVLAREFAATEKRVDDVGDFLVREDLTQLEYMLENRTHLERGLQMAQRMADLDTPEEPDTGGQDPGFILSVVLCYLGIPPSLWKTVTEELLQAVWEEYRETYDEAAAQEKFRSYRRAFYAYSPFKILKLVLTFAVQGKIGIIPVRSEAARRLQAQIMKRLMAYGATEAGIKAVEAVLRKALLIVELAFLGGCMLLAFAEKLGQAVLALIEGMVKGIEITMEFGRIMGGLGRGILEQIFLQPLLVARATLDPANWQLSTVTPGLARDLQEFGRAIWQEIEGDDLDTLLAKQDLAIEDYPLDRALLQRVVDGINADMAAWGSGQQLTLEEVSAMTPLALVRFLHSQKLLTFVAHPETIADELLGR</sequence>
<dbReference type="InParanoid" id="A0A540VFT8"/>
<gene>
    <name evidence="2" type="ORF">FKZ61_11990</name>
</gene>
<keyword evidence="3" id="KW-1185">Reference proteome</keyword>
<comment type="caution">
    <text evidence="2">The sequence shown here is derived from an EMBL/GenBank/DDBJ whole genome shotgun (WGS) entry which is preliminary data.</text>
</comment>
<reference evidence="2 3" key="1">
    <citation type="submission" date="2019-06" db="EMBL/GenBank/DDBJ databases">
        <title>Genome sequence of Litorilinea aerophila BAA-2444.</title>
        <authorList>
            <person name="Maclea K.S."/>
            <person name="Maurais E.G."/>
            <person name="Iannazzi L.C."/>
        </authorList>
    </citation>
    <scope>NUCLEOTIDE SEQUENCE [LARGE SCALE GENOMIC DNA]</scope>
    <source>
        <strain evidence="2 3">ATCC BAA-2444</strain>
    </source>
</reference>
<organism evidence="2 3">
    <name type="scientific">Litorilinea aerophila</name>
    <dbReference type="NCBI Taxonomy" id="1204385"/>
    <lineage>
        <taxon>Bacteria</taxon>
        <taxon>Bacillati</taxon>
        <taxon>Chloroflexota</taxon>
        <taxon>Caldilineae</taxon>
        <taxon>Caldilineales</taxon>
        <taxon>Caldilineaceae</taxon>
        <taxon>Litorilinea</taxon>
    </lineage>
</organism>
<feature type="region of interest" description="Disordered" evidence="1">
    <location>
        <begin position="1"/>
        <end position="66"/>
    </location>
</feature>
<dbReference type="Proteomes" id="UP000317371">
    <property type="component" value="Unassembled WGS sequence"/>
</dbReference>
<evidence type="ECO:0000256" key="1">
    <source>
        <dbReference type="SAM" id="MobiDB-lite"/>
    </source>
</evidence>
<dbReference type="AlphaFoldDB" id="A0A540VFT8"/>
<protein>
    <submittedName>
        <fullName evidence="2">Uncharacterized protein</fullName>
    </submittedName>
</protein>
<dbReference type="EMBL" id="VIGC01000013">
    <property type="protein sequence ID" value="TQE95552.1"/>
    <property type="molecule type" value="Genomic_DNA"/>
</dbReference>
<evidence type="ECO:0000313" key="3">
    <source>
        <dbReference type="Proteomes" id="UP000317371"/>
    </source>
</evidence>
<accession>A0A540VFT8</accession>
<evidence type="ECO:0000313" key="2">
    <source>
        <dbReference type="EMBL" id="TQE95552.1"/>
    </source>
</evidence>
<dbReference type="RefSeq" id="WP_141610371.1">
    <property type="nucleotide sequence ID" value="NZ_VIGC02000013.1"/>
</dbReference>
<name>A0A540VFT8_9CHLR</name>
<proteinExistence type="predicted"/>